<dbReference type="Pfam" id="PF13401">
    <property type="entry name" value="AAA_22"/>
    <property type="match status" value="1"/>
</dbReference>
<evidence type="ECO:0000259" key="2">
    <source>
        <dbReference type="PROSITE" id="PS51724"/>
    </source>
</evidence>
<evidence type="ECO:0000313" key="4">
    <source>
        <dbReference type="Proteomes" id="UP000740754"/>
    </source>
</evidence>
<protein>
    <submittedName>
        <fullName evidence="3">AAA family ATPase</fullName>
    </submittedName>
</protein>
<name>A0ABX1IBA6_9GAMM</name>
<dbReference type="InterPro" id="IPR007730">
    <property type="entry name" value="SPOR-like_dom"/>
</dbReference>
<dbReference type="RefSeq" id="WP_168669094.1">
    <property type="nucleotide sequence ID" value="NZ_JAAXKX010000012.1"/>
</dbReference>
<accession>A0ABX1IBA6</accession>
<sequence length="580" mass="62812">MALDPDCLSRLRLNQDPFDERAGEAFLYTDLLLDQLLESAAEAVQAPGAVLVLSGPAGSGRTLQLMRLLGILPGRFELMAFRARPGTSLEMLEATIRAQLGADARVLRSLEQLLAQLLRTGADLCIAIDDAHHLGLDLVHALLRLRYALLEQTGDAPRLVLAGDPTLTRMPLQLEADDPGRITRLGLRPLNREQVCAYLCHRLEAAGLVNPLGLLGDDDIESLHARSQGCPKALNRLACEWLSARCRDAEGRALEAGAETTSRAPAAAELTPEELIAERIRALSASLDEEHRPPSTKTAGGRAASDGAAARASSDGEIAARSSGRGLFEWLRRFGRTPSLPRSSKAKRRVAPPPSTPIWNRRWFVPAIAGGAALAILLPVVFQLQGQDPRPQPSSSPRDRARLLLDSAEVAPPPRPSLTQAPGDLSRPEPPLVRAPAPRPPPREPIPAARQSPPAPEARESPPPLVSETHSEPPPKPPQPRRPDLNADRAWLVGQNPNRYTIQLIAVSSLDAALDYVIRNGLEGVRFLPIRSRDRDFVVVLAGAFSTRAEAEQVYRALPEAVRADRPWIRAVGSVQGSLR</sequence>
<feature type="compositionally biased region" description="Pro residues" evidence="1">
    <location>
        <begin position="428"/>
        <end position="445"/>
    </location>
</feature>
<keyword evidence="4" id="KW-1185">Reference proteome</keyword>
<dbReference type="InterPro" id="IPR049945">
    <property type="entry name" value="AAA_22"/>
</dbReference>
<dbReference type="EMBL" id="JAAXKX010000012">
    <property type="protein sequence ID" value="NKN33492.1"/>
    <property type="molecule type" value="Genomic_DNA"/>
</dbReference>
<dbReference type="InterPro" id="IPR036680">
    <property type="entry name" value="SPOR-like_sf"/>
</dbReference>
<feature type="region of interest" description="Disordered" evidence="1">
    <location>
        <begin position="286"/>
        <end position="318"/>
    </location>
</feature>
<evidence type="ECO:0000256" key="1">
    <source>
        <dbReference type="SAM" id="MobiDB-lite"/>
    </source>
</evidence>
<evidence type="ECO:0000313" key="3">
    <source>
        <dbReference type="EMBL" id="NKN33492.1"/>
    </source>
</evidence>
<dbReference type="PROSITE" id="PS51724">
    <property type="entry name" value="SPOR"/>
    <property type="match status" value="1"/>
</dbReference>
<dbReference type="Pfam" id="PF05036">
    <property type="entry name" value="SPOR"/>
    <property type="match status" value="1"/>
</dbReference>
<feature type="domain" description="SPOR" evidence="2">
    <location>
        <begin position="494"/>
        <end position="571"/>
    </location>
</feature>
<dbReference type="PANTHER" id="PTHR35894:SF1">
    <property type="entry name" value="PHOSPHORIBULOKINASE _ URIDINE KINASE FAMILY"/>
    <property type="match status" value="1"/>
</dbReference>
<organism evidence="3 4">
    <name type="scientific">Marichromatium bheemlicum</name>
    <dbReference type="NCBI Taxonomy" id="365339"/>
    <lineage>
        <taxon>Bacteria</taxon>
        <taxon>Pseudomonadati</taxon>
        <taxon>Pseudomonadota</taxon>
        <taxon>Gammaproteobacteria</taxon>
        <taxon>Chromatiales</taxon>
        <taxon>Chromatiaceae</taxon>
        <taxon>Marichromatium</taxon>
    </lineage>
</organism>
<gene>
    <name evidence="3" type="ORF">HF203_09670</name>
</gene>
<dbReference type="InterPro" id="IPR052026">
    <property type="entry name" value="ExeA_AAA_ATPase_DNA-bind"/>
</dbReference>
<dbReference type="Gene3D" id="3.30.70.1070">
    <property type="entry name" value="Sporulation related repeat"/>
    <property type="match status" value="1"/>
</dbReference>
<proteinExistence type="predicted"/>
<dbReference type="SUPFAM" id="SSF52540">
    <property type="entry name" value="P-loop containing nucleoside triphosphate hydrolases"/>
    <property type="match status" value="1"/>
</dbReference>
<dbReference type="InterPro" id="IPR027417">
    <property type="entry name" value="P-loop_NTPase"/>
</dbReference>
<reference evidence="3 4" key="1">
    <citation type="submission" date="2020-04" db="EMBL/GenBank/DDBJ databases">
        <title>Draft Whole-Genome sequence of Marichromatium bheemlicum DSM 18632, type strain.</title>
        <authorList>
            <person name="Kyndt J.A."/>
            <person name="Meyer T.E."/>
        </authorList>
    </citation>
    <scope>NUCLEOTIDE SEQUENCE [LARGE SCALE GENOMIC DNA]</scope>
    <source>
        <strain evidence="3 4">DSM 18632</strain>
    </source>
</reference>
<dbReference type="PANTHER" id="PTHR35894">
    <property type="entry name" value="GENERAL SECRETION PATHWAY PROTEIN A-RELATED"/>
    <property type="match status" value="1"/>
</dbReference>
<feature type="region of interest" description="Disordered" evidence="1">
    <location>
        <begin position="407"/>
        <end position="485"/>
    </location>
</feature>
<feature type="compositionally biased region" description="Low complexity" evidence="1">
    <location>
        <begin position="299"/>
        <end position="316"/>
    </location>
</feature>
<feature type="compositionally biased region" description="Pro residues" evidence="1">
    <location>
        <begin position="453"/>
        <end position="465"/>
    </location>
</feature>
<dbReference type="Proteomes" id="UP000740754">
    <property type="component" value="Unassembled WGS sequence"/>
</dbReference>
<comment type="caution">
    <text evidence="3">The sequence shown here is derived from an EMBL/GenBank/DDBJ whole genome shotgun (WGS) entry which is preliminary data.</text>
</comment>